<sequence>MTSSWSERQEVAAEERREGDREPAERRRRKEGRRQGASREEEKGGKETGSQQRGGEERREGDREGDREPAQMTGGGESVHLVSRMTRIARADKKMYVNHFKSSMAKQESSEET</sequence>
<gene>
    <name evidence="2" type="ORF">EYF80_062695</name>
</gene>
<dbReference type="EMBL" id="SRLO01008778">
    <property type="protein sequence ID" value="TNN27161.1"/>
    <property type="molecule type" value="Genomic_DNA"/>
</dbReference>
<evidence type="ECO:0000256" key="1">
    <source>
        <dbReference type="SAM" id="MobiDB-lite"/>
    </source>
</evidence>
<proteinExistence type="predicted"/>
<feature type="compositionally biased region" description="Basic and acidic residues" evidence="1">
    <location>
        <begin position="54"/>
        <end position="69"/>
    </location>
</feature>
<keyword evidence="3" id="KW-1185">Reference proteome</keyword>
<feature type="compositionally biased region" description="Basic and acidic residues" evidence="1">
    <location>
        <begin position="33"/>
        <end position="46"/>
    </location>
</feature>
<evidence type="ECO:0000313" key="3">
    <source>
        <dbReference type="Proteomes" id="UP000314294"/>
    </source>
</evidence>
<dbReference type="Proteomes" id="UP000314294">
    <property type="component" value="Unassembled WGS sequence"/>
</dbReference>
<comment type="caution">
    <text evidence="2">The sequence shown here is derived from an EMBL/GenBank/DDBJ whole genome shotgun (WGS) entry which is preliminary data.</text>
</comment>
<reference evidence="2 3" key="1">
    <citation type="submission" date="2019-03" db="EMBL/GenBank/DDBJ databases">
        <title>First draft genome of Liparis tanakae, snailfish: a comprehensive survey of snailfish specific genes.</title>
        <authorList>
            <person name="Kim W."/>
            <person name="Song I."/>
            <person name="Jeong J.-H."/>
            <person name="Kim D."/>
            <person name="Kim S."/>
            <person name="Ryu S."/>
            <person name="Song J.Y."/>
            <person name="Lee S.K."/>
        </authorList>
    </citation>
    <scope>NUCLEOTIDE SEQUENCE [LARGE SCALE GENOMIC DNA]</scope>
    <source>
        <tissue evidence="2">Muscle</tissue>
    </source>
</reference>
<feature type="compositionally biased region" description="Basic and acidic residues" evidence="1">
    <location>
        <begin position="7"/>
        <end position="25"/>
    </location>
</feature>
<feature type="region of interest" description="Disordered" evidence="1">
    <location>
        <begin position="1"/>
        <end position="82"/>
    </location>
</feature>
<evidence type="ECO:0000313" key="2">
    <source>
        <dbReference type="EMBL" id="TNN27161.1"/>
    </source>
</evidence>
<accession>A0A4Z2EEN6</accession>
<protein>
    <submittedName>
        <fullName evidence="2">Uncharacterized protein</fullName>
    </submittedName>
</protein>
<organism evidence="2 3">
    <name type="scientific">Liparis tanakae</name>
    <name type="common">Tanaka's snailfish</name>
    <dbReference type="NCBI Taxonomy" id="230148"/>
    <lineage>
        <taxon>Eukaryota</taxon>
        <taxon>Metazoa</taxon>
        <taxon>Chordata</taxon>
        <taxon>Craniata</taxon>
        <taxon>Vertebrata</taxon>
        <taxon>Euteleostomi</taxon>
        <taxon>Actinopterygii</taxon>
        <taxon>Neopterygii</taxon>
        <taxon>Teleostei</taxon>
        <taxon>Neoteleostei</taxon>
        <taxon>Acanthomorphata</taxon>
        <taxon>Eupercaria</taxon>
        <taxon>Perciformes</taxon>
        <taxon>Cottioidei</taxon>
        <taxon>Cottales</taxon>
        <taxon>Liparidae</taxon>
        <taxon>Liparis</taxon>
    </lineage>
</organism>
<name>A0A4Z2EEN6_9TELE</name>
<dbReference type="AlphaFoldDB" id="A0A4Z2EEN6"/>